<gene>
    <name evidence="1" type="ORF">GRI99_04705</name>
</gene>
<dbReference type="Proteomes" id="UP000466966">
    <property type="component" value="Unassembled WGS sequence"/>
</dbReference>
<dbReference type="AlphaFoldDB" id="A0A844YV74"/>
<reference evidence="1 2" key="1">
    <citation type="submission" date="2019-12" db="EMBL/GenBank/DDBJ databases">
        <title>Genomic-based taxomic classification of the family Erythrobacteraceae.</title>
        <authorList>
            <person name="Xu L."/>
        </authorList>
    </citation>
    <scope>NUCLEOTIDE SEQUENCE [LARGE SCALE GENOMIC DNA]</scope>
    <source>
        <strain evidence="1 2">M0322</strain>
    </source>
</reference>
<protein>
    <submittedName>
        <fullName evidence="1">Uncharacterized protein</fullName>
    </submittedName>
</protein>
<name>A0A844YV74_9SPHN</name>
<evidence type="ECO:0000313" key="2">
    <source>
        <dbReference type="Proteomes" id="UP000466966"/>
    </source>
</evidence>
<sequence>MTGDLAALERELPDLGARGRALLEAAEKSAPELGPVGRNYRADVFRREGFSHFPEAIEIELGHRCRD</sequence>
<dbReference type="RefSeq" id="WP_160770903.1">
    <property type="nucleotide sequence ID" value="NZ_WTYV01000002.1"/>
</dbReference>
<organism evidence="1 2">
    <name type="scientific">Alteraurantiacibacter buctensis</name>
    <dbReference type="NCBI Taxonomy" id="1503981"/>
    <lineage>
        <taxon>Bacteria</taxon>
        <taxon>Pseudomonadati</taxon>
        <taxon>Pseudomonadota</taxon>
        <taxon>Alphaproteobacteria</taxon>
        <taxon>Sphingomonadales</taxon>
        <taxon>Erythrobacteraceae</taxon>
        <taxon>Alteraurantiacibacter</taxon>
    </lineage>
</organism>
<evidence type="ECO:0000313" key="1">
    <source>
        <dbReference type="EMBL" id="MXO70936.1"/>
    </source>
</evidence>
<comment type="caution">
    <text evidence="1">The sequence shown here is derived from an EMBL/GenBank/DDBJ whole genome shotgun (WGS) entry which is preliminary data.</text>
</comment>
<accession>A0A844YV74</accession>
<keyword evidence="2" id="KW-1185">Reference proteome</keyword>
<proteinExistence type="predicted"/>
<dbReference type="EMBL" id="WTYV01000002">
    <property type="protein sequence ID" value="MXO70936.1"/>
    <property type="molecule type" value="Genomic_DNA"/>
</dbReference>